<feature type="repeat" description="RCC1" evidence="3">
    <location>
        <begin position="19"/>
        <end position="75"/>
    </location>
</feature>
<evidence type="ECO:0000313" key="7">
    <source>
        <dbReference type="Proteomes" id="UP001162131"/>
    </source>
</evidence>
<evidence type="ECO:0000256" key="3">
    <source>
        <dbReference type="PROSITE-ProRule" id="PRU00235"/>
    </source>
</evidence>
<dbReference type="Gene3D" id="2.130.10.30">
    <property type="entry name" value="Regulator of chromosome condensation 1/beta-lactamase-inhibitor protein II"/>
    <property type="match status" value="4"/>
</dbReference>
<dbReference type="EMBL" id="CAJZBQ010000003">
    <property type="protein sequence ID" value="CAG9311008.1"/>
    <property type="molecule type" value="Genomic_DNA"/>
</dbReference>
<dbReference type="GO" id="GO:0005085">
    <property type="term" value="F:guanyl-nucleotide exchange factor activity"/>
    <property type="evidence" value="ECO:0007669"/>
    <property type="project" value="TreeGrafter"/>
</dbReference>
<dbReference type="PROSITE" id="PS00626">
    <property type="entry name" value="RCC1_2"/>
    <property type="match status" value="5"/>
</dbReference>
<feature type="compositionally biased region" description="Basic and acidic residues" evidence="4">
    <location>
        <begin position="1178"/>
        <end position="1191"/>
    </location>
</feature>
<protein>
    <recommendedName>
        <fullName evidence="5">RCC1-like domain-containing protein</fullName>
    </recommendedName>
</protein>
<keyword evidence="7" id="KW-1185">Reference proteome</keyword>
<feature type="region of interest" description="Disordered" evidence="4">
    <location>
        <begin position="1144"/>
        <end position="1198"/>
    </location>
</feature>
<evidence type="ECO:0000256" key="1">
    <source>
        <dbReference type="ARBA" id="ARBA00022658"/>
    </source>
</evidence>
<feature type="repeat" description="RCC1" evidence="3">
    <location>
        <begin position="283"/>
        <end position="332"/>
    </location>
</feature>
<dbReference type="InterPro" id="IPR058923">
    <property type="entry name" value="RCC1-like_dom"/>
</dbReference>
<sequence length="1853" mass="207457">MLKRIGCGLNHSVCVLEDGSVYVWGLSKNDELGVPELKGFAQYTPYSFDTSSDESHYSAIEVAVGDTHTALLIRDVSLPPLKLIYSAEIPISKIFNQVLESVKTKCVTMSNYHTQKWKGAKAISREKVAAFFNEFLTNENEEIIQEITDLLMTKADQNGKILYKELRDQLYGFRVDDGRVMTWGCKDNGRLGRGDPREMENSKERLAHLPEEISITKISCGGQHTLAISMGRKLFSWGANAYGQLGTGNTKDQFIPVQVTIEAEYLVDIAGGGSHSLALDNEGNVYSWGLGEGGRLGHGESNLELFPRKIRTLDDVESIAAGHSHSGCIRKGEIYTWGVGTYARLGHGTLNNEFSPRALDFFKGRYMWKLCLSFFHSAVLAMNGEVWAWGNSKNGRLGVPSSSGENQLIPVRVGMGTMMGAVKIVDVALGYKHGLALSKRGQLFAWGDGLDGKLGINSKALEEPIPKEVKLPKVHSKKKEGKLDFMPLKSTAVSSVYCGDFNSYCLTNAGEVLAWGSNAKGQLGNKPSNEPDQSGDEIEEDEPEYTNDIERTMPRPASQFKGRNSYTPLLMDVFRKEKFRLLASSGEYVLALGVNGKVWAWGTNEQGQLGIGYSESTRVIRRPVMVAAFKRIDIKLIAAGPYHSAFLADNGEVYMTGSAEYGKLGLGDGVLTGKSSIQYIPRMVLGLPNVKNISCGVTHTAALDYSHHLWVWGSGWFGKLGLSDAIDRVVPTLVDFKTFQPPSQTGLKEVACGEHYTLVLSLDGYVYGAGLAKFAGLQMVGSNEAISFQRVVKIASAVKAISAGRDHSLAVTKRGQIYGWGKVTSGKLGPGPFVYVADDPTVALPGQLIMSHDTVFERAVCGSNHSCALTVDGDVFVWGSTGSGRLGLAYIDDPEIKVPQKLYGVNKWLSENKEIAETQVDDVEEGDNEYFLQTLIKNEPAENSEETLLLNDQKIISKLDNLLMMFDKVREVELERTNSLSYLESLIVAKIEKMPQVGTPLFKLTLPPIISKNIQLYEYLLGCLQSHPCYLGSIIEKNPNLPSTQLADIINGIYGNMKNDPIKMRRLMLLYKIALTISVGKSDFKRSLKVKASDIASEIYFKLLRSQPTNIQFISGLAAEIMKLVYKASKNSVKKDKPKVVKEVFVRKPSQASSNKGSNEENKTDEDHGSAPEAPPQDEIRSQPEEIKSQSEEDPQNIRMATNEAVDHEKHMDENRVIDESIPEVERMKIKDALNYKQLEELGELPYELQIVLKERISLFKKTAGKARKLIYQVLSHSPKVRKRFSATQKLSNEVKFMYKDIPSVFLEHFPSQCNTIEGKAILDSKIVSLFFLPLVELLKEPYQLKRMGIEEFNNSFRKKGAGPKDEAGLKISFNEFITLYGNNVKLIAEDLEKVAERAQGYVVDFDEYRKSLVDELINVPDLNLQDLSLADLFTQCLAAEDPNLTIKVCDIASIHLLLLQHLDILKESFSEDDPVVLIIESFGDITELYKKILKSDTKDIKMNLNLPIRWLLRERGIQTCPKCKSPLTYSLLKNKPPEDRVDEPTTVTKLWNCWSCGNTQDGWHMKCLECEAVRREFPIEALINCFRPFYNSKELLAFVNILHDIPRIPPKITPHKFMKNIVEKDKSDFSMAHKINGFFRSILDNKPIEKTEDEAIEDAIKDFEIQAKHEYDLRTGHRAYLDSINQMLLEVEEEIRLGCNQFQQNTRTILKQASLAIKTGKNTSEVKFNDASTNKRAQGRFNIDYLKKKKILINMNVPPAVMKNTIFLFTETETGSFDVKVVLVENRNYICLPRAPIEVKLMGFEIEPDKLKAMRRTMNFRAETSFLDGKVSFNVFQLVRLLGSLLGKCKQE</sequence>
<feature type="compositionally biased region" description="Acidic residues" evidence="4">
    <location>
        <begin position="533"/>
        <end position="544"/>
    </location>
</feature>
<dbReference type="Pfam" id="PF13540">
    <property type="entry name" value="RCC1_2"/>
    <property type="match status" value="2"/>
</dbReference>
<dbReference type="SUPFAM" id="SSF50985">
    <property type="entry name" value="RCC1/BLIP-II"/>
    <property type="match status" value="3"/>
</dbReference>
<dbReference type="PANTHER" id="PTHR45982:SF1">
    <property type="entry name" value="REGULATOR OF CHROMOSOME CONDENSATION"/>
    <property type="match status" value="1"/>
</dbReference>
<dbReference type="PROSITE" id="PS50012">
    <property type="entry name" value="RCC1_3"/>
    <property type="match status" value="13"/>
</dbReference>
<dbReference type="InterPro" id="IPR051553">
    <property type="entry name" value="Ran_GTPase-activating"/>
</dbReference>
<feature type="repeat" description="RCC1" evidence="3">
    <location>
        <begin position="332"/>
        <end position="383"/>
    </location>
</feature>
<dbReference type="Gene3D" id="1.10.506.10">
    <property type="entry name" value="GTPase Activation - p120gap, domain 1"/>
    <property type="match status" value="1"/>
</dbReference>
<keyword evidence="2" id="KW-0677">Repeat</keyword>
<dbReference type="PANTHER" id="PTHR45982">
    <property type="entry name" value="REGULATOR OF CHROMOSOME CONDENSATION"/>
    <property type="match status" value="1"/>
</dbReference>
<evidence type="ECO:0000259" key="5">
    <source>
        <dbReference type="Pfam" id="PF25390"/>
    </source>
</evidence>
<feature type="repeat" description="RCC1" evidence="3">
    <location>
        <begin position="873"/>
        <end position="936"/>
    </location>
</feature>
<accession>A0AAU9IFP1</accession>
<feature type="repeat" description="RCC1" evidence="3">
    <location>
        <begin position="815"/>
        <end position="872"/>
    </location>
</feature>
<feature type="domain" description="RCC1-like" evidence="5">
    <location>
        <begin position="567"/>
        <end position="903"/>
    </location>
</feature>
<name>A0AAU9IFP1_9CILI</name>
<dbReference type="InterPro" id="IPR000408">
    <property type="entry name" value="Reg_chr_condens"/>
</dbReference>
<feature type="repeat" description="RCC1" evidence="3">
    <location>
        <begin position="441"/>
        <end position="509"/>
    </location>
</feature>
<evidence type="ECO:0000256" key="2">
    <source>
        <dbReference type="ARBA" id="ARBA00022737"/>
    </source>
</evidence>
<dbReference type="PRINTS" id="PR00633">
    <property type="entry name" value="RCCNDNSATION"/>
</dbReference>
<feature type="domain" description="RCC1-like" evidence="5">
    <location>
        <begin position="176"/>
        <end position="362"/>
    </location>
</feature>
<organism evidence="6 7">
    <name type="scientific">Blepharisma stoltei</name>
    <dbReference type="NCBI Taxonomy" id="1481888"/>
    <lineage>
        <taxon>Eukaryota</taxon>
        <taxon>Sar</taxon>
        <taxon>Alveolata</taxon>
        <taxon>Ciliophora</taxon>
        <taxon>Postciliodesmatophora</taxon>
        <taxon>Heterotrichea</taxon>
        <taxon>Heterotrichida</taxon>
        <taxon>Blepharismidae</taxon>
        <taxon>Blepharisma</taxon>
    </lineage>
</organism>
<evidence type="ECO:0000256" key="4">
    <source>
        <dbReference type="SAM" id="MobiDB-lite"/>
    </source>
</evidence>
<feature type="repeat" description="RCC1" evidence="3">
    <location>
        <begin position="178"/>
        <end position="231"/>
    </location>
</feature>
<gene>
    <name evidence="6" type="ORF">BSTOLATCC_MIC2717</name>
</gene>
<feature type="repeat" description="RCC1" evidence="3">
    <location>
        <begin position="707"/>
        <end position="763"/>
    </location>
</feature>
<reference evidence="6" key="1">
    <citation type="submission" date="2021-09" db="EMBL/GenBank/DDBJ databases">
        <authorList>
            <consortium name="AG Swart"/>
            <person name="Singh M."/>
            <person name="Singh A."/>
            <person name="Seah K."/>
            <person name="Emmerich C."/>
        </authorList>
    </citation>
    <scope>NUCLEOTIDE SEQUENCE</scope>
    <source>
        <strain evidence="6">ATCC30299</strain>
    </source>
</reference>
<feature type="repeat" description="RCC1" evidence="3">
    <location>
        <begin position="232"/>
        <end position="282"/>
    </location>
</feature>
<dbReference type="Pfam" id="PF00415">
    <property type="entry name" value="RCC1"/>
    <property type="match status" value="1"/>
</dbReference>
<proteinExistence type="predicted"/>
<keyword evidence="1" id="KW-0344">Guanine-nucleotide releasing factor</keyword>
<dbReference type="InterPro" id="IPR008936">
    <property type="entry name" value="Rho_GTPase_activation_prot"/>
</dbReference>
<feature type="repeat" description="RCC1" evidence="3">
    <location>
        <begin position="596"/>
        <end position="650"/>
    </location>
</feature>
<feature type="repeat" description="RCC1" evidence="3">
    <location>
        <begin position="510"/>
        <end position="595"/>
    </location>
</feature>
<comment type="caution">
    <text evidence="6">The sequence shown here is derived from an EMBL/GenBank/DDBJ whole genome shotgun (WGS) entry which is preliminary data.</text>
</comment>
<dbReference type="GO" id="GO:0005737">
    <property type="term" value="C:cytoplasm"/>
    <property type="evidence" value="ECO:0007669"/>
    <property type="project" value="TreeGrafter"/>
</dbReference>
<evidence type="ECO:0000313" key="6">
    <source>
        <dbReference type="EMBL" id="CAG9311008.1"/>
    </source>
</evidence>
<dbReference type="Pfam" id="PF25390">
    <property type="entry name" value="WD40_RLD"/>
    <property type="match status" value="2"/>
</dbReference>
<feature type="region of interest" description="Disordered" evidence="4">
    <location>
        <begin position="521"/>
        <end position="544"/>
    </location>
</feature>
<feature type="compositionally biased region" description="Basic and acidic residues" evidence="4">
    <location>
        <begin position="1158"/>
        <end position="1170"/>
    </location>
</feature>
<dbReference type="Proteomes" id="UP001162131">
    <property type="component" value="Unassembled WGS sequence"/>
</dbReference>
<feature type="repeat" description="RCC1" evidence="3">
    <location>
        <begin position="384"/>
        <end position="440"/>
    </location>
</feature>
<dbReference type="InterPro" id="IPR009091">
    <property type="entry name" value="RCC1/BLIP-II"/>
</dbReference>
<feature type="repeat" description="RCC1" evidence="3">
    <location>
        <begin position="651"/>
        <end position="706"/>
    </location>
</feature>